<sequence>MYKKEKVKQNKMGTLKYLIRRIAILKIIVTGYFRTYTHYK</sequence>
<accession>A0A0A8ZC86</accession>
<evidence type="ECO:0000313" key="2">
    <source>
        <dbReference type="EMBL" id="JAD32467.1"/>
    </source>
</evidence>
<name>A0A0A8ZC86_ARUDO</name>
<proteinExistence type="predicted"/>
<organism evidence="2">
    <name type="scientific">Arundo donax</name>
    <name type="common">Giant reed</name>
    <name type="synonym">Donax arundinaceus</name>
    <dbReference type="NCBI Taxonomy" id="35708"/>
    <lineage>
        <taxon>Eukaryota</taxon>
        <taxon>Viridiplantae</taxon>
        <taxon>Streptophyta</taxon>
        <taxon>Embryophyta</taxon>
        <taxon>Tracheophyta</taxon>
        <taxon>Spermatophyta</taxon>
        <taxon>Magnoliopsida</taxon>
        <taxon>Liliopsida</taxon>
        <taxon>Poales</taxon>
        <taxon>Poaceae</taxon>
        <taxon>PACMAD clade</taxon>
        <taxon>Arundinoideae</taxon>
        <taxon>Arundineae</taxon>
        <taxon>Arundo</taxon>
    </lineage>
</organism>
<keyword evidence="1" id="KW-0472">Membrane</keyword>
<dbReference type="AlphaFoldDB" id="A0A0A8ZC86"/>
<reference evidence="2" key="1">
    <citation type="submission" date="2014-09" db="EMBL/GenBank/DDBJ databases">
        <authorList>
            <person name="Magalhaes I.L.F."/>
            <person name="Oliveira U."/>
            <person name="Santos F.R."/>
            <person name="Vidigal T.H.D.A."/>
            <person name="Brescovit A.D."/>
            <person name="Santos A.J."/>
        </authorList>
    </citation>
    <scope>NUCLEOTIDE SEQUENCE</scope>
    <source>
        <tissue evidence="2">Shoot tissue taken approximately 20 cm above the soil surface</tissue>
    </source>
</reference>
<dbReference type="EMBL" id="GBRH01265428">
    <property type="protein sequence ID" value="JAD32467.1"/>
    <property type="molecule type" value="Transcribed_RNA"/>
</dbReference>
<protein>
    <submittedName>
        <fullName evidence="2">Uncharacterized protein</fullName>
    </submittedName>
</protein>
<feature type="transmembrane region" description="Helical" evidence="1">
    <location>
        <begin position="21"/>
        <end position="39"/>
    </location>
</feature>
<evidence type="ECO:0000256" key="1">
    <source>
        <dbReference type="SAM" id="Phobius"/>
    </source>
</evidence>
<keyword evidence="1" id="KW-0812">Transmembrane</keyword>
<keyword evidence="1" id="KW-1133">Transmembrane helix</keyword>
<reference evidence="2" key="2">
    <citation type="journal article" date="2015" name="Data Brief">
        <title>Shoot transcriptome of the giant reed, Arundo donax.</title>
        <authorList>
            <person name="Barrero R.A."/>
            <person name="Guerrero F.D."/>
            <person name="Moolhuijzen P."/>
            <person name="Goolsby J.A."/>
            <person name="Tidwell J."/>
            <person name="Bellgard S.E."/>
            <person name="Bellgard M.I."/>
        </authorList>
    </citation>
    <scope>NUCLEOTIDE SEQUENCE</scope>
    <source>
        <tissue evidence="2">Shoot tissue taken approximately 20 cm above the soil surface</tissue>
    </source>
</reference>